<reference evidence="2 3" key="1">
    <citation type="journal article" date="2019" name="Sci. Rep.">
        <title>Extended insight into the Mycobacterium chelonae-abscessus complex through whole genome sequencing of Mycobacterium salmoniphilum outbreak and Mycobacterium salmoniphilum-like strains.</title>
        <authorList>
            <person name="Behra P.R.K."/>
            <person name="Das S."/>
            <person name="Pettersson B.M.F."/>
            <person name="Shirreff L."/>
            <person name="DuCote T."/>
            <person name="Jacobsson K.G."/>
            <person name="Ennis D.G."/>
            <person name="Kirsebom L.A."/>
        </authorList>
    </citation>
    <scope>NUCLEOTIDE SEQUENCE [LARGE SCALE GENOMIC DNA]</scope>
    <source>
        <strain evidence="2 3">DSM 45524</strain>
    </source>
</reference>
<dbReference type="EMBL" id="RXLR01000024">
    <property type="protein sequence ID" value="TDH18025.1"/>
    <property type="molecule type" value="Genomic_DNA"/>
</dbReference>
<dbReference type="Proteomes" id="UP000295627">
    <property type="component" value="Unassembled WGS sequence"/>
</dbReference>
<protein>
    <submittedName>
        <fullName evidence="2">Uncharacterized protein</fullName>
    </submittedName>
</protein>
<evidence type="ECO:0000313" key="2">
    <source>
        <dbReference type="EMBL" id="TDH18025.1"/>
    </source>
</evidence>
<sequence>MPHIPPDRHDGARRAWIARHEYTFGFQKRRAELLNRQIRDRARALAVAVPDPHDDKVMDPILARIPGTATAVGAVDVLIVAIVSLTAPVGWLAGYGLYNALIRFIPDRLRSYPIPALLWTAAALGTCLIGLYEQGDSVAQLLVGPWILAQFPATFLAAGVYGILNGWLAVDGSAEWWPVTPPTPEDDPTLVIFGPDEVTSPAIFHSARSING</sequence>
<evidence type="ECO:0000313" key="3">
    <source>
        <dbReference type="Proteomes" id="UP000295627"/>
    </source>
</evidence>
<gene>
    <name evidence="2" type="ORF">EJ571_25195</name>
</gene>
<dbReference type="RefSeq" id="WP_078335822.1">
    <property type="nucleotide sequence ID" value="NZ_MAFQ01000014.1"/>
</dbReference>
<name>A0A4R5P5T7_9MYCO</name>
<keyword evidence="1" id="KW-0472">Membrane</keyword>
<feature type="transmembrane region" description="Helical" evidence="1">
    <location>
        <begin position="77"/>
        <end position="100"/>
    </location>
</feature>
<dbReference type="AlphaFoldDB" id="A0A4R5P5T7"/>
<keyword evidence="1" id="KW-0812">Transmembrane</keyword>
<evidence type="ECO:0000256" key="1">
    <source>
        <dbReference type="SAM" id="Phobius"/>
    </source>
</evidence>
<feature type="transmembrane region" description="Helical" evidence="1">
    <location>
        <begin position="144"/>
        <end position="164"/>
    </location>
</feature>
<organism evidence="2 3">
    <name type="scientific">Mycobacteroides franklinii</name>
    <dbReference type="NCBI Taxonomy" id="948102"/>
    <lineage>
        <taxon>Bacteria</taxon>
        <taxon>Bacillati</taxon>
        <taxon>Actinomycetota</taxon>
        <taxon>Actinomycetes</taxon>
        <taxon>Mycobacteriales</taxon>
        <taxon>Mycobacteriaceae</taxon>
        <taxon>Mycobacteroides</taxon>
    </lineage>
</organism>
<proteinExistence type="predicted"/>
<accession>A0A4R5P5T7</accession>
<keyword evidence="1" id="KW-1133">Transmembrane helix</keyword>
<feature type="transmembrane region" description="Helical" evidence="1">
    <location>
        <begin position="112"/>
        <end position="132"/>
    </location>
</feature>
<comment type="caution">
    <text evidence="2">The sequence shown here is derived from an EMBL/GenBank/DDBJ whole genome shotgun (WGS) entry which is preliminary data.</text>
</comment>